<proteinExistence type="predicted"/>
<dbReference type="OrthoDB" id="5138418at2759"/>
<dbReference type="AlphaFoldDB" id="A0A9P4HIU6"/>
<gene>
    <name evidence="3" type="ORF">EK21DRAFT_46251</name>
</gene>
<dbReference type="EMBL" id="ML978158">
    <property type="protein sequence ID" value="KAF2035188.1"/>
    <property type="molecule type" value="Genomic_DNA"/>
</dbReference>
<organism evidence="3 4">
    <name type="scientific">Setomelanomma holmii</name>
    <dbReference type="NCBI Taxonomy" id="210430"/>
    <lineage>
        <taxon>Eukaryota</taxon>
        <taxon>Fungi</taxon>
        <taxon>Dikarya</taxon>
        <taxon>Ascomycota</taxon>
        <taxon>Pezizomycotina</taxon>
        <taxon>Dothideomycetes</taxon>
        <taxon>Pleosporomycetidae</taxon>
        <taxon>Pleosporales</taxon>
        <taxon>Pleosporineae</taxon>
        <taxon>Phaeosphaeriaceae</taxon>
        <taxon>Setomelanomma</taxon>
    </lineage>
</organism>
<keyword evidence="1" id="KW-0175">Coiled coil</keyword>
<protein>
    <submittedName>
        <fullName evidence="3">Uncharacterized protein</fullName>
    </submittedName>
</protein>
<dbReference type="Proteomes" id="UP000799777">
    <property type="component" value="Unassembled WGS sequence"/>
</dbReference>
<feature type="coiled-coil region" evidence="1">
    <location>
        <begin position="343"/>
        <end position="370"/>
    </location>
</feature>
<keyword evidence="4" id="KW-1185">Reference proteome</keyword>
<name>A0A9P4HIU6_9PLEO</name>
<evidence type="ECO:0000313" key="4">
    <source>
        <dbReference type="Proteomes" id="UP000799777"/>
    </source>
</evidence>
<evidence type="ECO:0000313" key="3">
    <source>
        <dbReference type="EMBL" id="KAF2035188.1"/>
    </source>
</evidence>
<evidence type="ECO:0000256" key="1">
    <source>
        <dbReference type="SAM" id="Coils"/>
    </source>
</evidence>
<feature type="non-terminal residue" evidence="3">
    <location>
        <position position="374"/>
    </location>
</feature>
<comment type="caution">
    <text evidence="3">The sequence shown here is derived from an EMBL/GenBank/DDBJ whole genome shotgun (WGS) entry which is preliminary data.</text>
</comment>
<feature type="region of interest" description="Disordered" evidence="2">
    <location>
        <begin position="219"/>
        <end position="326"/>
    </location>
</feature>
<feature type="non-terminal residue" evidence="3">
    <location>
        <position position="1"/>
    </location>
</feature>
<accession>A0A9P4HIU6</accession>
<evidence type="ECO:0000256" key="2">
    <source>
        <dbReference type="SAM" id="MobiDB-lite"/>
    </source>
</evidence>
<feature type="region of interest" description="Disordered" evidence="2">
    <location>
        <begin position="1"/>
        <end position="20"/>
    </location>
</feature>
<reference evidence="3" key="1">
    <citation type="journal article" date="2020" name="Stud. Mycol.">
        <title>101 Dothideomycetes genomes: a test case for predicting lifestyles and emergence of pathogens.</title>
        <authorList>
            <person name="Haridas S."/>
            <person name="Albert R."/>
            <person name="Binder M."/>
            <person name="Bloem J."/>
            <person name="Labutti K."/>
            <person name="Salamov A."/>
            <person name="Andreopoulos B."/>
            <person name="Baker S."/>
            <person name="Barry K."/>
            <person name="Bills G."/>
            <person name="Bluhm B."/>
            <person name="Cannon C."/>
            <person name="Castanera R."/>
            <person name="Culley D."/>
            <person name="Daum C."/>
            <person name="Ezra D."/>
            <person name="Gonzalez J."/>
            <person name="Henrissat B."/>
            <person name="Kuo A."/>
            <person name="Liang C."/>
            <person name="Lipzen A."/>
            <person name="Lutzoni F."/>
            <person name="Magnuson J."/>
            <person name="Mondo S."/>
            <person name="Nolan M."/>
            <person name="Ohm R."/>
            <person name="Pangilinan J."/>
            <person name="Park H.-J."/>
            <person name="Ramirez L."/>
            <person name="Alfaro M."/>
            <person name="Sun H."/>
            <person name="Tritt A."/>
            <person name="Yoshinaga Y."/>
            <person name="Zwiers L.-H."/>
            <person name="Turgeon B."/>
            <person name="Goodwin S."/>
            <person name="Spatafora J."/>
            <person name="Crous P."/>
            <person name="Grigoriev I."/>
        </authorList>
    </citation>
    <scope>NUCLEOTIDE SEQUENCE</scope>
    <source>
        <strain evidence="3">CBS 110217</strain>
    </source>
</reference>
<sequence length="374" mass="42193">RQVIDSEVHETRKRSRGDSTARHFSANAWNNDSLDFSRFADSKSPPPLAHDRYQLADGGMDRSHTFARQAGDYDDYFQLQKQRGQWSVPPTPHMGARHLLGDAMEMTPDGTKPWTILGLMGGVAGKLIQFCTVPFRGFQAGGGQKYTVDGQEEIATRLGLQEDPFLHQSAGPVQQVPPGTFPQDDYGVRSIDSLDQECLERPRMTKRLRTADNWVVVGNDGETESRPATPRLSERRLPEQPRSPSQIPRPVSRASAVTPSLKRPSLIPVSRRSTTDRRSLHGTVKATPTHVRQRSYSRMSFGSPAVLEEKKEKLKKPSSPLPKESQRLINKVRRDEMEADEQMRRMSSQMMALMREAKEALATKIEIEDEYDDD</sequence>